<sequence length="55" mass="6146">MVWGVVANIPTEKERTKIAEFFTKLRESVDPPASNMQLRVGYEVNGSMAILPPAR</sequence>
<proteinExistence type="predicted"/>
<evidence type="ECO:0000313" key="1">
    <source>
        <dbReference type="WBParaSite" id="MCU_011634-RA"/>
    </source>
</evidence>
<name>A0A5K3FUG2_MESCO</name>
<dbReference type="AlphaFoldDB" id="A0A5K3FUG2"/>
<dbReference type="WBParaSite" id="MCU_011634-RA">
    <property type="protein sequence ID" value="MCU_011634-RA"/>
    <property type="gene ID" value="MCU_011634"/>
</dbReference>
<reference evidence="1" key="1">
    <citation type="submission" date="2019-11" db="UniProtKB">
        <authorList>
            <consortium name="WormBaseParasite"/>
        </authorList>
    </citation>
    <scope>IDENTIFICATION</scope>
</reference>
<protein>
    <submittedName>
        <fullName evidence="1">Cytochrome P450</fullName>
    </submittedName>
</protein>
<accession>A0A5K3FUG2</accession>
<organism evidence="1">
    <name type="scientific">Mesocestoides corti</name>
    <name type="common">Flatworm</name>
    <dbReference type="NCBI Taxonomy" id="53468"/>
    <lineage>
        <taxon>Eukaryota</taxon>
        <taxon>Metazoa</taxon>
        <taxon>Spiralia</taxon>
        <taxon>Lophotrochozoa</taxon>
        <taxon>Platyhelminthes</taxon>
        <taxon>Cestoda</taxon>
        <taxon>Eucestoda</taxon>
        <taxon>Cyclophyllidea</taxon>
        <taxon>Mesocestoididae</taxon>
        <taxon>Mesocestoides</taxon>
    </lineage>
</organism>